<evidence type="ECO:0000313" key="1">
    <source>
        <dbReference type="EMBL" id="RDD60597.1"/>
    </source>
</evidence>
<reference evidence="1 2" key="1">
    <citation type="submission" date="2018-07" db="EMBL/GenBank/DDBJ databases">
        <title>Venubactetium sediminum gen. nov., sp. nov., isolated from a marine solar saltern.</title>
        <authorList>
            <person name="Wang S."/>
        </authorList>
    </citation>
    <scope>NUCLEOTIDE SEQUENCE [LARGE SCALE GENOMIC DNA]</scope>
    <source>
        <strain evidence="1 2">WD2A32</strain>
    </source>
</reference>
<proteinExistence type="predicted"/>
<dbReference type="EMBL" id="QPMH01000023">
    <property type="protein sequence ID" value="RDD60597.1"/>
    <property type="molecule type" value="Genomic_DNA"/>
</dbReference>
<gene>
    <name evidence="1" type="ORF">DRB17_17140</name>
</gene>
<dbReference type="Proteomes" id="UP000253941">
    <property type="component" value="Unassembled WGS sequence"/>
</dbReference>
<keyword evidence="2" id="KW-1185">Reference proteome</keyword>
<organism evidence="1 2">
    <name type="scientific">Ferruginivarius sediminum</name>
    <dbReference type="NCBI Taxonomy" id="2661937"/>
    <lineage>
        <taxon>Bacteria</taxon>
        <taxon>Pseudomonadati</taxon>
        <taxon>Pseudomonadota</taxon>
        <taxon>Alphaproteobacteria</taxon>
        <taxon>Rhodospirillales</taxon>
        <taxon>Rhodospirillaceae</taxon>
        <taxon>Ferruginivarius</taxon>
    </lineage>
</organism>
<sequence length="99" mass="11454">MRVTAWSNGRNGYGVRVGARSRDEHFDPAWDHIFVEIDGAEFRFSITPSFWRKCPEFRGRVLRDLFYRQGLAPWPKDAPPVFDLIPLGGGRFRLELDAS</sequence>
<accession>A0A369T8V3</accession>
<dbReference type="AlphaFoldDB" id="A0A369T8V3"/>
<evidence type="ECO:0000313" key="2">
    <source>
        <dbReference type="Proteomes" id="UP000253941"/>
    </source>
</evidence>
<comment type="caution">
    <text evidence="1">The sequence shown here is derived from an EMBL/GenBank/DDBJ whole genome shotgun (WGS) entry which is preliminary data.</text>
</comment>
<name>A0A369T8V3_9PROT</name>
<protein>
    <submittedName>
        <fullName evidence="1">Uncharacterized protein</fullName>
    </submittedName>
</protein>